<reference evidence="1" key="2">
    <citation type="submission" date="2015-02" db="UniProtKB">
        <authorList>
            <consortium name="EnsemblMetazoa"/>
        </authorList>
    </citation>
    <scope>IDENTIFICATION</scope>
</reference>
<name>T1IX89_STRMM</name>
<dbReference type="SUPFAM" id="SSF52047">
    <property type="entry name" value="RNI-like"/>
    <property type="match status" value="2"/>
</dbReference>
<evidence type="ECO:0000313" key="2">
    <source>
        <dbReference type="Proteomes" id="UP000014500"/>
    </source>
</evidence>
<dbReference type="AlphaFoldDB" id="T1IX89"/>
<dbReference type="PANTHER" id="PTHR13318:SF95">
    <property type="entry name" value="F-BOX PROTEIN YLR352W"/>
    <property type="match status" value="1"/>
</dbReference>
<protein>
    <submittedName>
        <fullName evidence="1">Uncharacterized protein</fullName>
    </submittedName>
</protein>
<dbReference type="InterPro" id="IPR006553">
    <property type="entry name" value="Leu-rich_rpt_Cys-con_subtyp"/>
</dbReference>
<dbReference type="PANTHER" id="PTHR13318">
    <property type="entry name" value="PARTNER OF PAIRED, ISOFORM B-RELATED"/>
    <property type="match status" value="1"/>
</dbReference>
<dbReference type="HOGENOM" id="CLU_552455_0_0_1"/>
<sequence length="494" mass="56235">MVLVDIVPCPGEEIVLPASLNSFNTPENIVVSSQGQPDMVWRIQNSTVVRNAFSGPLSTKGSPTLTATCPSNAKITSIHKPTCYNFFNLPYDNVLSANLLPMQQSWCQQEVRMPNKKSPSSLQQLCLSCVDANLNAMQHQLANQPSAIIHSVYEQQCEKYKLPSEYHKKERVLDPNIFIRSHTKSLRLLHNFFIEIANQTAPTFTASSTFKLAHRGDCVTDQVAMTIGENCQELTHLDLSRCAVSDVGLRSLNSCKQLEVFKVDATNVTAEGCLEIILDQLPVLKIFENSNWPRIIKLLKQQFLKNSNKPRRTYSLEQLPEGAIMKNDQDITFMAASFPNLRNFIINPRFLISPPVDFKELTLYSSTVSNEIGSFKNLRRLTLCLQGPFRVTELQLKMLLLQCQNLEDFELRNCRTLTDCLISELVELNALENLKRLYLRDCCRVNLNMIMKLLKMKNQLNMLYVQPIMDISTRDEINAYIKCNNLDLELKGYD</sequence>
<dbReference type="STRING" id="126957.T1IX89"/>
<evidence type="ECO:0000313" key="1">
    <source>
        <dbReference type="EnsemblMetazoa" id="SMAR005820-PA"/>
    </source>
</evidence>
<dbReference type="PhylomeDB" id="T1IX89"/>
<dbReference type="InterPro" id="IPR032675">
    <property type="entry name" value="LRR_dom_sf"/>
</dbReference>
<organism evidence="1 2">
    <name type="scientific">Strigamia maritima</name>
    <name type="common">European centipede</name>
    <name type="synonym">Geophilus maritimus</name>
    <dbReference type="NCBI Taxonomy" id="126957"/>
    <lineage>
        <taxon>Eukaryota</taxon>
        <taxon>Metazoa</taxon>
        <taxon>Ecdysozoa</taxon>
        <taxon>Arthropoda</taxon>
        <taxon>Myriapoda</taxon>
        <taxon>Chilopoda</taxon>
        <taxon>Pleurostigmophora</taxon>
        <taxon>Geophilomorpha</taxon>
        <taxon>Linotaeniidae</taxon>
        <taxon>Strigamia</taxon>
    </lineage>
</organism>
<dbReference type="GO" id="GO:0019005">
    <property type="term" value="C:SCF ubiquitin ligase complex"/>
    <property type="evidence" value="ECO:0007669"/>
    <property type="project" value="TreeGrafter"/>
</dbReference>
<dbReference type="Gene3D" id="3.80.10.10">
    <property type="entry name" value="Ribonuclease Inhibitor"/>
    <property type="match status" value="1"/>
</dbReference>
<dbReference type="EMBL" id="JH431644">
    <property type="status" value="NOT_ANNOTATED_CDS"/>
    <property type="molecule type" value="Genomic_DNA"/>
</dbReference>
<dbReference type="GO" id="GO:0031146">
    <property type="term" value="P:SCF-dependent proteasomal ubiquitin-dependent protein catabolic process"/>
    <property type="evidence" value="ECO:0007669"/>
    <property type="project" value="TreeGrafter"/>
</dbReference>
<reference evidence="2" key="1">
    <citation type="submission" date="2011-05" db="EMBL/GenBank/DDBJ databases">
        <authorList>
            <person name="Richards S.R."/>
            <person name="Qu J."/>
            <person name="Jiang H."/>
            <person name="Jhangiani S.N."/>
            <person name="Agravi P."/>
            <person name="Goodspeed R."/>
            <person name="Gross S."/>
            <person name="Mandapat C."/>
            <person name="Jackson L."/>
            <person name="Mathew T."/>
            <person name="Pu L."/>
            <person name="Thornton R."/>
            <person name="Saada N."/>
            <person name="Wilczek-Boney K.B."/>
            <person name="Lee S."/>
            <person name="Kovar C."/>
            <person name="Wu Y."/>
            <person name="Scherer S.E."/>
            <person name="Worley K.C."/>
            <person name="Muzny D.M."/>
            <person name="Gibbs R."/>
        </authorList>
    </citation>
    <scope>NUCLEOTIDE SEQUENCE</scope>
    <source>
        <strain evidence="2">Brora</strain>
    </source>
</reference>
<dbReference type="EnsemblMetazoa" id="SMAR005820-RA">
    <property type="protein sequence ID" value="SMAR005820-PA"/>
    <property type="gene ID" value="SMAR005820"/>
</dbReference>
<keyword evidence="2" id="KW-1185">Reference proteome</keyword>
<proteinExistence type="predicted"/>
<dbReference type="Proteomes" id="UP000014500">
    <property type="component" value="Unassembled WGS sequence"/>
</dbReference>
<dbReference type="SMART" id="SM00367">
    <property type="entry name" value="LRR_CC"/>
    <property type="match status" value="2"/>
</dbReference>
<accession>T1IX89</accession>